<accession>A0A0M7A276</accession>
<dbReference type="OrthoDB" id="9792525at2"/>
<evidence type="ECO:0000313" key="1">
    <source>
        <dbReference type="EMBL" id="CTQ68572.1"/>
    </source>
</evidence>
<dbReference type="Pfam" id="PF09996">
    <property type="entry name" value="DUF2237"/>
    <property type="match status" value="1"/>
</dbReference>
<dbReference type="Proteomes" id="UP000053235">
    <property type="component" value="Unassembled WGS sequence"/>
</dbReference>
<keyword evidence="2" id="KW-1185">Reference proteome</keyword>
<name>A0A0M7A276_9HYPH</name>
<dbReference type="PANTHER" id="PTHR37466:SF1">
    <property type="entry name" value="SLR1628 PROTEIN"/>
    <property type="match status" value="1"/>
</dbReference>
<dbReference type="RefSeq" id="WP_055671517.1">
    <property type="nucleotide sequence ID" value="NZ_CXWD01000006.1"/>
</dbReference>
<dbReference type="AlphaFoldDB" id="A0A0M7A276"/>
<dbReference type="STRING" id="388408.LAX5112_01792"/>
<dbReference type="Gene3D" id="3.30.56.110">
    <property type="entry name" value="Protein of unknown function DUF2237"/>
    <property type="match status" value="1"/>
</dbReference>
<reference evidence="2" key="1">
    <citation type="submission" date="2015-07" db="EMBL/GenBank/DDBJ databases">
        <authorList>
            <person name="Rodrigo-Torres Lidia"/>
            <person name="Arahal R.David."/>
        </authorList>
    </citation>
    <scope>NUCLEOTIDE SEQUENCE [LARGE SCALE GENOMIC DNA]</scope>
    <source>
        <strain evidence="2">CECT 5112</strain>
    </source>
</reference>
<evidence type="ECO:0008006" key="3">
    <source>
        <dbReference type="Google" id="ProtNLM"/>
    </source>
</evidence>
<dbReference type="InterPro" id="IPR018714">
    <property type="entry name" value="DUF2237"/>
</dbReference>
<protein>
    <recommendedName>
        <fullName evidence="3">DUF2237 domain-containing protein</fullName>
    </recommendedName>
</protein>
<evidence type="ECO:0000313" key="2">
    <source>
        <dbReference type="Proteomes" id="UP000053235"/>
    </source>
</evidence>
<dbReference type="PANTHER" id="PTHR37466">
    <property type="entry name" value="SLR1628 PROTEIN"/>
    <property type="match status" value="1"/>
</dbReference>
<dbReference type="EMBL" id="CXWD01000006">
    <property type="protein sequence ID" value="CTQ68572.1"/>
    <property type="molecule type" value="Genomic_DNA"/>
</dbReference>
<organism evidence="1 2">
    <name type="scientific">Roseibium alexandrii</name>
    <dbReference type="NCBI Taxonomy" id="388408"/>
    <lineage>
        <taxon>Bacteria</taxon>
        <taxon>Pseudomonadati</taxon>
        <taxon>Pseudomonadota</taxon>
        <taxon>Alphaproteobacteria</taxon>
        <taxon>Hyphomicrobiales</taxon>
        <taxon>Stappiaceae</taxon>
        <taxon>Roseibium</taxon>
    </lineage>
</organism>
<gene>
    <name evidence="1" type="ORF">LAX5112_01792</name>
</gene>
<proteinExistence type="predicted"/>
<sequence>MAKNILGDLLESCCTDPMTGYLRDGFCATHDQDRGSHVICAVVTEAFLSFTKARGNDLQTPIPAYGFPGLKPGDGWCLCALRWKEAHGAGAAPKIKARATHESALNFVSKDVLLAYRID</sequence>